<evidence type="ECO:0000313" key="2">
    <source>
        <dbReference type="EMBL" id="GGM19847.1"/>
    </source>
</evidence>
<dbReference type="InterPro" id="IPR037523">
    <property type="entry name" value="VOC_core"/>
</dbReference>
<accession>A0ABQ2GZG3</accession>
<evidence type="ECO:0000313" key="3">
    <source>
        <dbReference type="Proteomes" id="UP000616499"/>
    </source>
</evidence>
<dbReference type="GO" id="GO:0051213">
    <property type="term" value="F:dioxygenase activity"/>
    <property type="evidence" value="ECO:0007669"/>
    <property type="project" value="UniProtKB-KW"/>
</dbReference>
<dbReference type="SUPFAM" id="SSF54593">
    <property type="entry name" value="Glyoxalase/Bleomycin resistance protein/Dihydroxybiphenyl dioxygenase"/>
    <property type="match status" value="1"/>
</dbReference>
<feature type="domain" description="VOC" evidence="1">
    <location>
        <begin position="5"/>
        <end position="125"/>
    </location>
</feature>
<dbReference type="PROSITE" id="PS51819">
    <property type="entry name" value="VOC"/>
    <property type="match status" value="1"/>
</dbReference>
<organism evidence="2 3">
    <name type="scientific">Pseudomonas asuensis</name>
    <dbReference type="NCBI Taxonomy" id="1825787"/>
    <lineage>
        <taxon>Bacteria</taxon>
        <taxon>Pseudomonadati</taxon>
        <taxon>Pseudomonadota</taxon>
        <taxon>Gammaproteobacteria</taxon>
        <taxon>Pseudomonadales</taxon>
        <taxon>Pseudomonadaceae</taxon>
        <taxon>Pseudomonas</taxon>
    </lineage>
</organism>
<dbReference type="RefSeq" id="WP_188867249.1">
    <property type="nucleotide sequence ID" value="NZ_BMNW01000007.1"/>
</dbReference>
<reference evidence="3" key="1">
    <citation type="journal article" date="2019" name="Int. J. Syst. Evol. Microbiol.">
        <title>The Global Catalogue of Microorganisms (GCM) 10K type strain sequencing project: providing services to taxonomists for standard genome sequencing and annotation.</title>
        <authorList>
            <consortium name="The Broad Institute Genomics Platform"/>
            <consortium name="The Broad Institute Genome Sequencing Center for Infectious Disease"/>
            <person name="Wu L."/>
            <person name="Ma J."/>
        </authorList>
    </citation>
    <scope>NUCLEOTIDE SEQUENCE [LARGE SCALE GENOMIC DNA]</scope>
    <source>
        <strain evidence="3">JCM 13501</strain>
    </source>
</reference>
<keyword evidence="2" id="KW-0560">Oxidoreductase</keyword>
<dbReference type="InterPro" id="IPR004360">
    <property type="entry name" value="Glyas_Fos-R_dOase_dom"/>
</dbReference>
<dbReference type="InterPro" id="IPR050383">
    <property type="entry name" value="GlyoxalaseI/FosfomycinResist"/>
</dbReference>
<gene>
    <name evidence="2" type="ORF">GCM10009425_33370</name>
</gene>
<dbReference type="EMBL" id="BMNW01000007">
    <property type="protein sequence ID" value="GGM19847.1"/>
    <property type="molecule type" value="Genomic_DNA"/>
</dbReference>
<sequence length="128" mass="14330">MHIDRIDHLVLTVRSIEQTCEFYTRVLGMEVITFGKGRKALAFGSQKFNLHEVGKEFEPKAEQATPGAIDICLITRTPMEDVMTHLDSMGVSIIEGPVQRTGATGTIISVYFRDPNMNLIEISNYKTP</sequence>
<dbReference type="Pfam" id="PF00903">
    <property type="entry name" value="Glyoxalase"/>
    <property type="match status" value="1"/>
</dbReference>
<protein>
    <submittedName>
        <fullName evidence="2">Ring-cleaving dioxygenase</fullName>
    </submittedName>
</protein>
<dbReference type="InterPro" id="IPR029068">
    <property type="entry name" value="Glyas_Bleomycin-R_OHBP_Dase"/>
</dbReference>
<dbReference type="PANTHER" id="PTHR21366">
    <property type="entry name" value="GLYOXALASE FAMILY PROTEIN"/>
    <property type="match status" value="1"/>
</dbReference>
<name>A0ABQ2GZG3_9PSED</name>
<comment type="caution">
    <text evidence="2">The sequence shown here is derived from an EMBL/GenBank/DDBJ whole genome shotgun (WGS) entry which is preliminary data.</text>
</comment>
<evidence type="ECO:0000259" key="1">
    <source>
        <dbReference type="PROSITE" id="PS51819"/>
    </source>
</evidence>
<dbReference type="Gene3D" id="3.10.180.10">
    <property type="entry name" value="2,3-Dihydroxybiphenyl 1,2-Dioxygenase, domain 1"/>
    <property type="match status" value="1"/>
</dbReference>
<proteinExistence type="predicted"/>
<dbReference type="CDD" id="cd07253">
    <property type="entry name" value="GLOD5"/>
    <property type="match status" value="1"/>
</dbReference>
<dbReference type="PANTHER" id="PTHR21366:SF14">
    <property type="entry name" value="GLYOXALASE DOMAIN-CONTAINING PROTEIN 5"/>
    <property type="match status" value="1"/>
</dbReference>
<dbReference type="Proteomes" id="UP000616499">
    <property type="component" value="Unassembled WGS sequence"/>
</dbReference>
<keyword evidence="2" id="KW-0223">Dioxygenase</keyword>
<keyword evidence="3" id="KW-1185">Reference proteome</keyword>